<dbReference type="GO" id="GO:0000155">
    <property type="term" value="F:phosphorelay sensor kinase activity"/>
    <property type="evidence" value="ECO:0007669"/>
    <property type="project" value="InterPro"/>
</dbReference>
<comment type="subcellular location">
    <subcellularLocation>
        <location evidence="1">Cell membrane</location>
        <topology evidence="1">Multi-pass membrane protein</topology>
    </subcellularLocation>
</comment>
<organism evidence="15 16">
    <name type="scientific">Gracilibacillus salitolerans</name>
    <dbReference type="NCBI Taxonomy" id="2663022"/>
    <lineage>
        <taxon>Bacteria</taxon>
        <taxon>Bacillati</taxon>
        <taxon>Bacillota</taxon>
        <taxon>Bacilli</taxon>
        <taxon>Bacillales</taxon>
        <taxon>Bacillaceae</taxon>
        <taxon>Gracilibacillus</taxon>
    </lineage>
</organism>
<dbReference type="Pfam" id="PF00672">
    <property type="entry name" value="HAMP"/>
    <property type="match status" value="1"/>
</dbReference>
<keyword evidence="5 13" id="KW-0812">Transmembrane</keyword>
<evidence type="ECO:0000256" key="4">
    <source>
        <dbReference type="ARBA" id="ARBA00022679"/>
    </source>
</evidence>
<evidence type="ECO:0000256" key="12">
    <source>
        <dbReference type="SAM" id="Coils"/>
    </source>
</evidence>
<dbReference type="InterPro" id="IPR033479">
    <property type="entry name" value="dCache_1"/>
</dbReference>
<feature type="transmembrane region" description="Helical" evidence="13">
    <location>
        <begin position="293"/>
        <end position="321"/>
    </location>
</feature>
<dbReference type="SMART" id="SM00304">
    <property type="entry name" value="HAMP"/>
    <property type="match status" value="1"/>
</dbReference>
<dbReference type="InterPro" id="IPR003660">
    <property type="entry name" value="HAMP_dom"/>
</dbReference>
<evidence type="ECO:0000256" key="5">
    <source>
        <dbReference type="ARBA" id="ARBA00022692"/>
    </source>
</evidence>
<keyword evidence="12" id="KW-0175">Coiled coil</keyword>
<evidence type="ECO:0000256" key="3">
    <source>
        <dbReference type="ARBA" id="ARBA00022553"/>
    </source>
</evidence>
<keyword evidence="6" id="KW-0547">Nucleotide-binding</keyword>
<reference evidence="15 16" key="1">
    <citation type="submission" date="2019-11" db="EMBL/GenBank/DDBJ databases">
        <title>Gracilibacillus salitolerans sp. nov., a moderate halophile isolated from a saline soil in northwest China.</title>
        <authorList>
            <person name="Gan L."/>
        </authorList>
    </citation>
    <scope>NUCLEOTIDE SEQUENCE [LARGE SCALE GENOMIC DNA]</scope>
    <source>
        <strain evidence="15 16">SCU50</strain>
    </source>
</reference>
<name>A0A5Q2TPK2_9BACI</name>
<dbReference type="SUPFAM" id="SSF158472">
    <property type="entry name" value="HAMP domain-like"/>
    <property type="match status" value="1"/>
</dbReference>
<evidence type="ECO:0000256" key="2">
    <source>
        <dbReference type="ARBA" id="ARBA00022475"/>
    </source>
</evidence>
<evidence type="ECO:0000313" key="16">
    <source>
        <dbReference type="Proteomes" id="UP000339690"/>
    </source>
</evidence>
<dbReference type="AlphaFoldDB" id="A0A5Q2TPK2"/>
<dbReference type="InterPro" id="IPR050640">
    <property type="entry name" value="Bact_2-comp_sensor_kinase"/>
</dbReference>
<keyword evidence="10" id="KW-0902">Two-component regulatory system</keyword>
<evidence type="ECO:0000256" key="7">
    <source>
        <dbReference type="ARBA" id="ARBA00022777"/>
    </source>
</evidence>
<keyword evidence="9 13" id="KW-1133">Transmembrane helix</keyword>
<dbReference type="InterPro" id="IPR010559">
    <property type="entry name" value="Sig_transdc_His_kin_internal"/>
</dbReference>
<dbReference type="Gene3D" id="6.10.340.10">
    <property type="match status" value="1"/>
</dbReference>
<dbReference type="PANTHER" id="PTHR34220">
    <property type="entry name" value="SENSOR HISTIDINE KINASE YPDA"/>
    <property type="match status" value="1"/>
</dbReference>
<protein>
    <submittedName>
        <fullName evidence="15">HAMP domain-containing protein</fullName>
    </submittedName>
</protein>
<proteinExistence type="predicted"/>
<keyword evidence="7" id="KW-0418">Kinase</keyword>
<dbReference type="Gene3D" id="3.30.565.10">
    <property type="entry name" value="Histidine kinase-like ATPase, C-terminal domain"/>
    <property type="match status" value="1"/>
</dbReference>
<evidence type="ECO:0000256" key="9">
    <source>
        <dbReference type="ARBA" id="ARBA00022989"/>
    </source>
</evidence>
<evidence type="ECO:0000256" key="1">
    <source>
        <dbReference type="ARBA" id="ARBA00004651"/>
    </source>
</evidence>
<evidence type="ECO:0000256" key="10">
    <source>
        <dbReference type="ARBA" id="ARBA00023012"/>
    </source>
</evidence>
<keyword evidence="16" id="KW-1185">Reference proteome</keyword>
<dbReference type="InterPro" id="IPR036890">
    <property type="entry name" value="HATPase_C_sf"/>
</dbReference>
<keyword evidence="4" id="KW-0808">Transferase</keyword>
<feature type="domain" description="HAMP" evidence="14">
    <location>
        <begin position="312"/>
        <end position="366"/>
    </location>
</feature>
<dbReference type="PANTHER" id="PTHR34220:SF11">
    <property type="entry name" value="SENSOR PROTEIN KINASE HPTS"/>
    <property type="match status" value="1"/>
</dbReference>
<dbReference type="Gene3D" id="3.30.450.20">
    <property type="entry name" value="PAS domain"/>
    <property type="match status" value="1"/>
</dbReference>
<dbReference type="Pfam" id="PF02743">
    <property type="entry name" value="dCache_1"/>
    <property type="match status" value="1"/>
</dbReference>
<feature type="coiled-coil region" evidence="12">
    <location>
        <begin position="354"/>
        <end position="393"/>
    </location>
</feature>
<evidence type="ECO:0000259" key="14">
    <source>
        <dbReference type="PROSITE" id="PS50885"/>
    </source>
</evidence>
<evidence type="ECO:0000256" key="13">
    <source>
        <dbReference type="SAM" id="Phobius"/>
    </source>
</evidence>
<keyword evidence="8" id="KW-0067">ATP-binding</keyword>
<evidence type="ECO:0000256" key="11">
    <source>
        <dbReference type="ARBA" id="ARBA00023136"/>
    </source>
</evidence>
<dbReference type="GO" id="GO:0005524">
    <property type="term" value="F:ATP binding"/>
    <property type="evidence" value="ECO:0007669"/>
    <property type="project" value="UniProtKB-KW"/>
</dbReference>
<accession>A0A5Q2TPK2</accession>
<dbReference type="EMBL" id="CP045915">
    <property type="protein sequence ID" value="QGH36929.1"/>
    <property type="molecule type" value="Genomic_DNA"/>
</dbReference>
<evidence type="ECO:0000256" key="8">
    <source>
        <dbReference type="ARBA" id="ARBA00022840"/>
    </source>
</evidence>
<dbReference type="CDD" id="cd06225">
    <property type="entry name" value="HAMP"/>
    <property type="match status" value="1"/>
</dbReference>
<dbReference type="SUPFAM" id="SSF55874">
    <property type="entry name" value="ATPase domain of HSP90 chaperone/DNA topoisomerase II/histidine kinase"/>
    <property type="match status" value="1"/>
</dbReference>
<dbReference type="GO" id="GO:0005886">
    <property type="term" value="C:plasma membrane"/>
    <property type="evidence" value="ECO:0007669"/>
    <property type="project" value="UniProtKB-SubCell"/>
</dbReference>
<dbReference type="Pfam" id="PF06580">
    <property type="entry name" value="His_kinase"/>
    <property type="match status" value="1"/>
</dbReference>
<dbReference type="Proteomes" id="UP000339690">
    <property type="component" value="Chromosome"/>
</dbReference>
<feature type="transmembrane region" description="Helical" evidence="13">
    <location>
        <begin position="12"/>
        <end position="30"/>
    </location>
</feature>
<keyword evidence="3" id="KW-0597">Phosphoprotein</keyword>
<dbReference type="KEGG" id="grc:GI584_05155"/>
<evidence type="ECO:0000313" key="15">
    <source>
        <dbReference type="EMBL" id="QGH36929.1"/>
    </source>
</evidence>
<sequence length="606" mass="70330">MKAHSIKGKLLWIFIFFVFLPISIIGFIWYENSTSTIEQAAIQSNKKLMQQTNEYLNLYISNLENSTYPFISNPQIQRFINSGELSRYEYFILSEQIEKELFTQMMDGRSDIVGISLISKNNRQINYYNSTELIDMDRVRNRNYSILNKATEMNNFNVIGLQKIGSQPVITVSRKIHSNNSYLYEALLIVDINLNQISNISNNLYIENSNVWIMDYTGQIIYHTNPNLIGEYVKSATLDRYLKNRSDIFTTTQNKEKDIFIYEHFQATDWVLIAQLPHEKIISHLLKLRTITIILGGVIIMVALSVFGGFSLSLTGSLSYLQNLMKKVELGDLTVQNTKYKERKDEIGNLFRSFNRMINELKRLYEEVHSAQLKEQKMQIKQKESALRAMQAQINPHFLYNTLEIINSHAILEDNMVISKTATSLAHMFRYNLGDARQVVSLREEIDHIKSYLEIQKERHRHLEIDLQIDDECLEAISIIRLSLQPLVENAFLHGYQDHKMKASYIGIHTFTKSDYYIVQIIDKGYGINSKIKEKYNLAFKSTIDNHIQDKEKESKSIGLWNVHERIRLAFGSSYGLHIKEVTQGKGTIIEIKLPYSEEANSCITS</sequence>
<keyword evidence="2" id="KW-1003">Cell membrane</keyword>
<evidence type="ECO:0000256" key="6">
    <source>
        <dbReference type="ARBA" id="ARBA00022741"/>
    </source>
</evidence>
<gene>
    <name evidence="15" type="ORF">GI584_05155</name>
</gene>
<dbReference type="PROSITE" id="PS50885">
    <property type="entry name" value="HAMP"/>
    <property type="match status" value="1"/>
</dbReference>
<keyword evidence="11 13" id="KW-0472">Membrane</keyword>